<keyword evidence="2" id="KW-0472">Membrane</keyword>
<proteinExistence type="predicted"/>
<feature type="region of interest" description="Disordered" evidence="1">
    <location>
        <begin position="374"/>
        <end position="393"/>
    </location>
</feature>
<accession>A0A919FR72</accession>
<feature type="transmembrane region" description="Helical" evidence="2">
    <location>
        <begin position="173"/>
        <end position="195"/>
    </location>
</feature>
<dbReference type="InterPro" id="IPR043857">
    <property type="entry name" value="DUF5819"/>
</dbReference>
<feature type="region of interest" description="Disordered" evidence="1">
    <location>
        <begin position="1"/>
        <end position="158"/>
    </location>
</feature>
<keyword evidence="2" id="KW-1133">Transmembrane helix</keyword>
<reference evidence="3" key="2">
    <citation type="submission" date="2020-09" db="EMBL/GenBank/DDBJ databases">
        <authorList>
            <person name="Sun Q."/>
            <person name="Ohkuma M."/>
        </authorList>
    </citation>
    <scope>NUCLEOTIDE SEQUENCE</scope>
    <source>
        <strain evidence="3">JCM 5069</strain>
    </source>
</reference>
<evidence type="ECO:0000256" key="1">
    <source>
        <dbReference type="SAM" id="MobiDB-lite"/>
    </source>
</evidence>
<feature type="compositionally biased region" description="Gly residues" evidence="1">
    <location>
        <begin position="42"/>
        <end position="59"/>
    </location>
</feature>
<feature type="compositionally biased region" description="Low complexity" evidence="1">
    <location>
        <begin position="147"/>
        <end position="158"/>
    </location>
</feature>
<evidence type="ECO:0000313" key="3">
    <source>
        <dbReference type="EMBL" id="GHH70424.1"/>
    </source>
</evidence>
<dbReference type="AlphaFoldDB" id="A0A919FR72"/>
<evidence type="ECO:0000256" key="2">
    <source>
        <dbReference type="SAM" id="Phobius"/>
    </source>
</evidence>
<organism evidence="3 4">
    <name type="scientific">Streptomyces sulfonofaciens</name>
    <dbReference type="NCBI Taxonomy" id="68272"/>
    <lineage>
        <taxon>Bacteria</taxon>
        <taxon>Bacillati</taxon>
        <taxon>Actinomycetota</taxon>
        <taxon>Actinomycetes</taxon>
        <taxon>Kitasatosporales</taxon>
        <taxon>Streptomycetaceae</taxon>
        <taxon>Streptomyces</taxon>
    </lineage>
</organism>
<protein>
    <submittedName>
        <fullName evidence="3">Uncharacterized protein</fullName>
    </submittedName>
</protein>
<reference evidence="3" key="1">
    <citation type="journal article" date="2014" name="Int. J. Syst. Evol. Microbiol.">
        <title>Complete genome sequence of Corynebacterium casei LMG S-19264T (=DSM 44701T), isolated from a smear-ripened cheese.</title>
        <authorList>
            <consortium name="US DOE Joint Genome Institute (JGI-PGF)"/>
            <person name="Walter F."/>
            <person name="Albersmeier A."/>
            <person name="Kalinowski J."/>
            <person name="Ruckert C."/>
        </authorList>
    </citation>
    <scope>NUCLEOTIDE SEQUENCE</scope>
    <source>
        <strain evidence="3">JCM 5069</strain>
    </source>
</reference>
<name>A0A919FR72_9ACTN</name>
<evidence type="ECO:0000313" key="4">
    <source>
        <dbReference type="Proteomes" id="UP000603708"/>
    </source>
</evidence>
<keyword evidence="2" id="KW-0812">Transmembrane</keyword>
<sequence>MPGAAEASPGPREQSADHGPGGGPDDATPPRDEALPSADGVGTHGNGVGTHGHGVGAYGDGARTRGDDAGPGPEPDSGSAAVPPAEGVQPGITAPGASTARATPSARPLEATRTTRAADQAHGGEGHEVEDPAPPVGRHASPVGHEAPVGHAPPAGPSAPGTGINGLSFRYQVVSAVALAAIGIVVCVHLLLVFLHVAPANTMTKQHGQVVNDWVLPEFEQNWKLFAPNPLQQNIAVEARAQVRTASGDMRTTGWYNFSALDGAAIDGNPLPSHTQQNELRRAWDFFVSSHDNRNRPIGTRGKLSEGYLRRIMALRLSRVGVGGKGAKDTVVSVQVRSMTTNVQPPVWSGEGRTSTKPFYRTLSWWPVSAGDLPSDAAAAAGPQDAETEANPR</sequence>
<comment type="caution">
    <text evidence="3">The sequence shown here is derived from an EMBL/GenBank/DDBJ whole genome shotgun (WGS) entry which is preliminary data.</text>
</comment>
<dbReference type="Pfam" id="PF19136">
    <property type="entry name" value="DUF5819"/>
    <property type="match status" value="1"/>
</dbReference>
<dbReference type="EMBL" id="BNCD01000001">
    <property type="protein sequence ID" value="GHH70424.1"/>
    <property type="molecule type" value="Genomic_DNA"/>
</dbReference>
<feature type="compositionally biased region" description="Low complexity" evidence="1">
    <location>
        <begin position="374"/>
        <end position="385"/>
    </location>
</feature>
<dbReference type="Proteomes" id="UP000603708">
    <property type="component" value="Unassembled WGS sequence"/>
</dbReference>
<gene>
    <name evidence="3" type="ORF">GCM10018793_04460</name>
</gene>
<keyword evidence="4" id="KW-1185">Reference proteome</keyword>